<keyword evidence="7" id="KW-0694">RNA-binding</keyword>
<dbReference type="CDD" id="cd09556">
    <property type="entry name" value="SAM_VTS1_fungal"/>
    <property type="match status" value="1"/>
</dbReference>
<evidence type="ECO:0000313" key="16">
    <source>
        <dbReference type="Proteomes" id="UP001239445"/>
    </source>
</evidence>
<dbReference type="Pfam" id="PF07647">
    <property type="entry name" value="SAM_2"/>
    <property type="match status" value="1"/>
</dbReference>
<feature type="region of interest" description="Disordered" evidence="13">
    <location>
        <begin position="230"/>
        <end position="320"/>
    </location>
</feature>
<evidence type="ECO:0000256" key="9">
    <source>
        <dbReference type="ARBA" id="ARBA00024046"/>
    </source>
</evidence>
<evidence type="ECO:0000256" key="13">
    <source>
        <dbReference type="SAM" id="MobiDB-lite"/>
    </source>
</evidence>
<dbReference type="Gene3D" id="1.10.150.50">
    <property type="entry name" value="Transcription Factor, Ets-1"/>
    <property type="match status" value="1"/>
</dbReference>
<feature type="region of interest" description="Disordered" evidence="13">
    <location>
        <begin position="516"/>
        <end position="547"/>
    </location>
</feature>
<comment type="caution">
    <text evidence="15">The sequence shown here is derived from an EMBL/GenBank/DDBJ whole genome shotgun (WGS) entry which is preliminary data.</text>
</comment>
<comment type="subcellular location">
    <subcellularLocation>
        <location evidence="1">Cytoplasm</location>
        <location evidence="1">P-body</location>
    </subcellularLocation>
    <subcellularLocation>
        <location evidence="2">Cytoplasm</location>
        <location evidence="2">Cytosol</location>
    </subcellularLocation>
</comment>
<dbReference type="PANTHER" id="PTHR12515">
    <property type="entry name" value="STERILE ALPHA MOTIF DOMAIN CONTAINING PROTEIN 4-RELATED"/>
    <property type="match status" value="1"/>
</dbReference>
<dbReference type="FunFam" id="1.10.150.50:FF:000033">
    <property type="entry name" value="Protein vts1, variant"/>
    <property type="match status" value="1"/>
</dbReference>
<gene>
    <name evidence="15" type="ORF">QBC47DRAFT_79943</name>
</gene>
<keyword evidence="5" id="KW-0963">Cytoplasm</keyword>
<dbReference type="GO" id="GO:0003729">
    <property type="term" value="F:mRNA binding"/>
    <property type="evidence" value="ECO:0007669"/>
    <property type="project" value="InterPro"/>
</dbReference>
<evidence type="ECO:0000256" key="8">
    <source>
        <dbReference type="ARBA" id="ARBA00022927"/>
    </source>
</evidence>
<comment type="function">
    <text evidence="11">RNA-binding protein involved in post-transcriptional regulation through transcript degradation.</text>
</comment>
<dbReference type="PANTHER" id="PTHR12515:SF5">
    <property type="entry name" value="PROTEIN SMAUG"/>
    <property type="match status" value="1"/>
</dbReference>
<dbReference type="InterPro" id="IPR001660">
    <property type="entry name" value="SAM"/>
</dbReference>
<feature type="compositionally biased region" description="Polar residues" evidence="13">
    <location>
        <begin position="1"/>
        <end position="25"/>
    </location>
</feature>
<name>A0AAJ0B9P2_9PEZI</name>
<dbReference type="EMBL" id="MU839841">
    <property type="protein sequence ID" value="KAK1751926.1"/>
    <property type="molecule type" value="Genomic_DNA"/>
</dbReference>
<reference evidence="15" key="1">
    <citation type="submission" date="2023-06" db="EMBL/GenBank/DDBJ databases">
        <title>Genome-scale phylogeny and comparative genomics of the fungal order Sordariales.</title>
        <authorList>
            <consortium name="Lawrence Berkeley National Laboratory"/>
            <person name="Hensen N."/>
            <person name="Bonometti L."/>
            <person name="Westerberg I."/>
            <person name="Brannstrom I.O."/>
            <person name="Guillou S."/>
            <person name="Cros-Aarteil S."/>
            <person name="Calhoun S."/>
            <person name="Haridas S."/>
            <person name="Kuo A."/>
            <person name="Mondo S."/>
            <person name="Pangilinan J."/>
            <person name="Riley R."/>
            <person name="Labutti K."/>
            <person name="Andreopoulos B."/>
            <person name="Lipzen A."/>
            <person name="Chen C."/>
            <person name="Yanf M."/>
            <person name="Daum C."/>
            <person name="Ng V."/>
            <person name="Clum A."/>
            <person name="Steindorff A."/>
            <person name="Ohm R."/>
            <person name="Martin F."/>
            <person name="Silar P."/>
            <person name="Natvig D."/>
            <person name="Lalanne C."/>
            <person name="Gautier V."/>
            <person name="Ament-Velasquez S.L."/>
            <person name="Kruys A."/>
            <person name="Hutchinson M.I."/>
            <person name="Powell A.J."/>
            <person name="Barry K."/>
            <person name="Miller A.N."/>
            <person name="Grigoriev I.V."/>
            <person name="Debuchy R."/>
            <person name="Gladieux P."/>
            <person name="Thoren M.H."/>
            <person name="Johannesson H."/>
        </authorList>
    </citation>
    <scope>NUCLEOTIDE SEQUENCE</scope>
    <source>
        <strain evidence="15">PSN4</strain>
    </source>
</reference>
<evidence type="ECO:0000256" key="10">
    <source>
        <dbReference type="ARBA" id="ARBA00024136"/>
    </source>
</evidence>
<dbReference type="InterPro" id="IPR050897">
    <property type="entry name" value="SMAUG/VTS1_RNA-bind"/>
</dbReference>
<evidence type="ECO:0000256" key="5">
    <source>
        <dbReference type="ARBA" id="ARBA00022490"/>
    </source>
</evidence>
<sequence length="608" mass="65594">MLNMSNIMSNRNSTPEASNVSSLRPPTSRPVGNNHGLRASADMAALTNQAAASRIRPSSDFYGQPQAGQGQGGAEIDPQDKVAQQWIAEIDQYETTLEEMAAATLDQDFKDELSAIEQWFRVLSEPERTAALYQLLQQTTQVQIRFFIQVLQQMGKNHPMSGILSPANFDKDPMSNRLSDAMSKLNVDSARNSMARPAGGSAAKRQSGLDSSTINAMFPDAAAAIATEKAKFTQQTGNPPTSTRNSLAVDRNSLVAPTISAPKEDPNGQNTVSPWGANDGSRPKSSSSGQPPMGQFVQPPPSSSALRSPRPPQISGNTNIQSTTLTTAEPSLADLPLLSPYAGGGNWASMVNTPMVPNFNQNQGPNADMVANATAMKLAALSTVNNRFALDDVRKYRRARSNDAPGAPVQNPMSPGGQGMPSANVVMINEHGQVLSRDQMIAIQQQQQQQNMSFGGRSRPNSPGMPVPNYGPAALAFTSPQNNGFLSAYDGSSPLINNGLAPVNLAQFGLGHEGYLSDHSDMVRGRSPRGRRGSSKPPEDPTDPTLLQDIPSWLRSLRLHKYTDNLKDMKWTELVELDDKQLEERGVNALGARRKMLKVFEQVKGTFC</sequence>
<dbReference type="GO" id="GO:0000932">
    <property type="term" value="C:P-body"/>
    <property type="evidence" value="ECO:0007669"/>
    <property type="project" value="UniProtKB-SubCell"/>
</dbReference>
<evidence type="ECO:0000256" key="3">
    <source>
        <dbReference type="ARBA" id="ARBA00007325"/>
    </source>
</evidence>
<comment type="subunit">
    <text evidence="9">Monomer. Binds to RNA.</text>
</comment>
<feature type="region of interest" description="Disordered" evidence="13">
    <location>
        <begin position="1"/>
        <end position="36"/>
    </location>
</feature>
<evidence type="ECO:0000256" key="4">
    <source>
        <dbReference type="ARBA" id="ARBA00022448"/>
    </source>
</evidence>
<keyword evidence="4" id="KW-0813">Transport</keyword>
<dbReference type="Pfam" id="PF25479">
    <property type="entry name" value="Vts1"/>
    <property type="match status" value="1"/>
</dbReference>
<keyword evidence="8" id="KW-0653">Protein transport</keyword>
<dbReference type="InterPro" id="IPR013761">
    <property type="entry name" value="SAM/pointed_sf"/>
</dbReference>
<dbReference type="SUPFAM" id="SSF47769">
    <property type="entry name" value="SAM/Pointed domain"/>
    <property type="match status" value="1"/>
</dbReference>
<dbReference type="InterPro" id="IPR057327">
    <property type="entry name" value="Vts1_dom"/>
</dbReference>
<protein>
    <recommendedName>
        <fullName evidence="10">RNA-binding protein VTS1</fullName>
    </recommendedName>
    <alternativeName>
        <fullName evidence="12">RNA-binding protein vts1</fullName>
    </alternativeName>
</protein>
<dbReference type="SMART" id="SM00454">
    <property type="entry name" value="SAM"/>
    <property type="match status" value="1"/>
</dbReference>
<dbReference type="InterPro" id="IPR037635">
    <property type="entry name" value="VTS1_SAM"/>
</dbReference>
<proteinExistence type="inferred from homology"/>
<dbReference type="GO" id="GO:0000289">
    <property type="term" value="P:nuclear-transcribed mRNA poly(A) tail shortening"/>
    <property type="evidence" value="ECO:0007669"/>
    <property type="project" value="TreeGrafter"/>
</dbReference>
<evidence type="ECO:0000256" key="7">
    <source>
        <dbReference type="ARBA" id="ARBA00022884"/>
    </source>
</evidence>
<evidence type="ECO:0000256" key="1">
    <source>
        <dbReference type="ARBA" id="ARBA00004201"/>
    </source>
</evidence>
<dbReference type="PROSITE" id="PS50105">
    <property type="entry name" value="SAM_DOMAIN"/>
    <property type="match status" value="1"/>
</dbReference>
<dbReference type="GO" id="GO:0005829">
    <property type="term" value="C:cytosol"/>
    <property type="evidence" value="ECO:0007669"/>
    <property type="project" value="UniProtKB-SubCell"/>
</dbReference>
<dbReference type="GO" id="GO:0015031">
    <property type="term" value="P:protein transport"/>
    <property type="evidence" value="ECO:0007669"/>
    <property type="project" value="UniProtKB-KW"/>
</dbReference>
<keyword evidence="6" id="KW-0547">Nucleotide-binding</keyword>
<evidence type="ECO:0000256" key="12">
    <source>
        <dbReference type="ARBA" id="ARBA00073291"/>
    </source>
</evidence>
<feature type="region of interest" description="Disordered" evidence="13">
    <location>
        <begin position="48"/>
        <end position="76"/>
    </location>
</feature>
<accession>A0AAJ0B9P2</accession>
<keyword evidence="16" id="KW-1185">Reference proteome</keyword>
<feature type="compositionally biased region" description="Polar residues" evidence="13">
    <location>
        <begin position="232"/>
        <end position="246"/>
    </location>
</feature>
<dbReference type="Proteomes" id="UP001239445">
    <property type="component" value="Unassembled WGS sequence"/>
</dbReference>
<evidence type="ECO:0000256" key="6">
    <source>
        <dbReference type="ARBA" id="ARBA00022741"/>
    </source>
</evidence>
<evidence type="ECO:0000256" key="2">
    <source>
        <dbReference type="ARBA" id="ARBA00004514"/>
    </source>
</evidence>
<evidence type="ECO:0000259" key="14">
    <source>
        <dbReference type="PROSITE" id="PS50105"/>
    </source>
</evidence>
<feature type="domain" description="SAM" evidence="14">
    <location>
        <begin position="545"/>
        <end position="606"/>
    </location>
</feature>
<organism evidence="15 16">
    <name type="scientific">Echria macrotheca</name>
    <dbReference type="NCBI Taxonomy" id="438768"/>
    <lineage>
        <taxon>Eukaryota</taxon>
        <taxon>Fungi</taxon>
        <taxon>Dikarya</taxon>
        <taxon>Ascomycota</taxon>
        <taxon>Pezizomycotina</taxon>
        <taxon>Sordariomycetes</taxon>
        <taxon>Sordariomycetidae</taxon>
        <taxon>Sordariales</taxon>
        <taxon>Schizotheciaceae</taxon>
        <taxon>Echria</taxon>
    </lineage>
</organism>
<comment type="similarity">
    <text evidence="3">Belongs to the VTS1 family.</text>
</comment>
<dbReference type="GO" id="GO:0000166">
    <property type="term" value="F:nucleotide binding"/>
    <property type="evidence" value="ECO:0007669"/>
    <property type="project" value="UniProtKB-KW"/>
</dbReference>
<dbReference type="AlphaFoldDB" id="A0AAJ0B9P2"/>
<evidence type="ECO:0000313" key="15">
    <source>
        <dbReference type="EMBL" id="KAK1751926.1"/>
    </source>
</evidence>
<evidence type="ECO:0000256" key="11">
    <source>
        <dbReference type="ARBA" id="ARBA00054767"/>
    </source>
</evidence>